<feature type="transmembrane region" description="Helical" evidence="8">
    <location>
        <begin position="21"/>
        <end position="40"/>
    </location>
</feature>
<evidence type="ECO:0000313" key="10">
    <source>
        <dbReference type="EMBL" id="MFD2672666.1"/>
    </source>
</evidence>
<evidence type="ECO:0000256" key="5">
    <source>
        <dbReference type="ARBA" id="ARBA00022777"/>
    </source>
</evidence>
<feature type="transmembrane region" description="Helical" evidence="8">
    <location>
        <begin position="286"/>
        <end position="309"/>
    </location>
</feature>
<keyword evidence="8" id="KW-1133">Transmembrane helix</keyword>
<dbReference type="InterPro" id="IPR010559">
    <property type="entry name" value="Sig_transdc_His_kin_internal"/>
</dbReference>
<comment type="caution">
    <text evidence="10">The sequence shown here is derived from an EMBL/GenBank/DDBJ whole genome shotgun (WGS) entry which is preliminary data.</text>
</comment>
<keyword evidence="5 10" id="KW-0418">Kinase</keyword>
<keyword evidence="8" id="KW-0812">Transmembrane</keyword>
<keyword evidence="11" id="KW-1185">Reference proteome</keyword>
<keyword evidence="6" id="KW-0067">ATP-binding</keyword>
<dbReference type="PROSITE" id="PS50109">
    <property type="entry name" value="HIS_KIN"/>
    <property type="match status" value="1"/>
</dbReference>
<comment type="catalytic activity">
    <reaction evidence="1">
        <text>ATP + protein L-histidine = ADP + protein N-phospho-L-histidine.</text>
        <dbReference type="EC" id="2.7.13.3"/>
    </reaction>
</comment>
<dbReference type="InterPro" id="IPR003594">
    <property type="entry name" value="HATPase_dom"/>
</dbReference>
<sequence>MKRLRHGFRLLTTRFQMFVGFLAVTMVVVFVTVSGVYIVLSNLLEKNAENYMAEISSQVNGRLEALLNEVNVSTLQLITDERIQKMLEKDLVKENLTFEERANVRNIVLNATGTSFVIDSIEIYARDNVVYPLVSRTIHDRLSRDTIEAIEEHKGALHWIGKDPANEEYLIAARQIRLYDRKYADGGYLIVRVKPIFLEFLNDEIARMEGSFMILSDQQGNLISNSRAVEDPTYQWQADADIQKINVEGRAYMLAQKGVPSTDWQLKMLIPYKEVNQGTDILRSALIGSGVLGILLSALVSFGLASLITKPIRNLIRTMSQWKKGQTLLVHTRPHVNKEINHLYRTYNGMAQHINYLIDMVYEKELIKSRAEIKALQSQLHPHFLFNTLETLYWSLIQNGEEEMAHYVLTLADLYRYTVNPKGNQGMVTVAEELQHVERYLSIMELRMKRRIRWHIDIQVNDMALYIPKLTIQPIVENAIVHGIEPRIEGGFLEIQVIEKAGDVWLIISDNGLGMPGAKLSMLQESLMNAEDRMVGTKGTGIGLYTVHQLIRMCFGMPFGLSIESREGEGTTVKLRIPGRTGL</sequence>
<dbReference type="PANTHER" id="PTHR34220:SF7">
    <property type="entry name" value="SENSOR HISTIDINE KINASE YPDA"/>
    <property type="match status" value="1"/>
</dbReference>
<dbReference type="RefSeq" id="WP_379930232.1">
    <property type="nucleotide sequence ID" value="NZ_JBHUMM010000043.1"/>
</dbReference>
<organism evidence="10 11">
    <name type="scientific">Marinicrinis sediminis</name>
    <dbReference type="NCBI Taxonomy" id="1652465"/>
    <lineage>
        <taxon>Bacteria</taxon>
        <taxon>Bacillati</taxon>
        <taxon>Bacillota</taxon>
        <taxon>Bacilli</taxon>
        <taxon>Bacillales</taxon>
        <taxon>Paenibacillaceae</taxon>
    </lineage>
</organism>
<dbReference type="SUPFAM" id="SSF55874">
    <property type="entry name" value="ATPase domain of HSP90 chaperone/DNA topoisomerase II/histidine kinase"/>
    <property type="match status" value="1"/>
</dbReference>
<keyword evidence="7" id="KW-0902">Two-component regulatory system</keyword>
<dbReference type="PRINTS" id="PR00344">
    <property type="entry name" value="BCTRLSENSOR"/>
</dbReference>
<dbReference type="InterPro" id="IPR036890">
    <property type="entry name" value="HATPase_C_sf"/>
</dbReference>
<dbReference type="Pfam" id="PF02518">
    <property type="entry name" value="HATPase_c"/>
    <property type="match status" value="1"/>
</dbReference>
<dbReference type="PANTHER" id="PTHR34220">
    <property type="entry name" value="SENSOR HISTIDINE KINASE YPDA"/>
    <property type="match status" value="1"/>
</dbReference>
<dbReference type="Proteomes" id="UP001597497">
    <property type="component" value="Unassembled WGS sequence"/>
</dbReference>
<evidence type="ECO:0000256" key="2">
    <source>
        <dbReference type="ARBA" id="ARBA00012438"/>
    </source>
</evidence>
<dbReference type="InterPro" id="IPR004358">
    <property type="entry name" value="Sig_transdc_His_kin-like_C"/>
</dbReference>
<keyword evidence="4" id="KW-0547">Nucleotide-binding</keyword>
<evidence type="ECO:0000256" key="3">
    <source>
        <dbReference type="ARBA" id="ARBA00022679"/>
    </source>
</evidence>
<evidence type="ECO:0000313" key="11">
    <source>
        <dbReference type="Proteomes" id="UP001597497"/>
    </source>
</evidence>
<evidence type="ECO:0000256" key="1">
    <source>
        <dbReference type="ARBA" id="ARBA00000085"/>
    </source>
</evidence>
<evidence type="ECO:0000256" key="7">
    <source>
        <dbReference type="ARBA" id="ARBA00023012"/>
    </source>
</evidence>
<reference evidence="11" key="1">
    <citation type="journal article" date="2019" name="Int. J. Syst. Evol. Microbiol.">
        <title>The Global Catalogue of Microorganisms (GCM) 10K type strain sequencing project: providing services to taxonomists for standard genome sequencing and annotation.</title>
        <authorList>
            <consortium name="The Broad Institute Genomics Platform"/>
            <consortium name="The Broad Institute Genome Sequencing Center for Infectious Disease"/>
            <person name="Wu L."/>
            <person name="Ma J."/>
        </authorList>
    </citation>
    <scope>NUCLEOTIDE SEQUENCE [LARGE SCALE GENOMIC DNA]</scope>
    <source>
        <strain evidence="11">KCTC 33676</strain>
    </source>
</reference>
<dbReference type="InterPro" id="IPR005467">
    <property type="entry name" value="His_kinase_dom"/>
</dbReference>
<name>A0ABW5RD81_9BACL</name>
<dbReference type="EMBL" id="JBHUMM010000043">
    <property type="protein sequence ID" value="MFD2672666.1"/>
    <property type="molecule type" value="Genomic_DNA"/>
</dbReference>
<dbReference type="GO" id="GO:0004673">
    <property type="term" value="F:protein histidine kinase activity"/>
    <property type="evidence" value="ECO:0007669"/>
    <property type="project" value="UniProtKB-EC"/>
</dbReference>
<protein>
    <recommendedName>
        <fullName evidence="2">histidine kinase</fullName>
        <ecNumber evidence="2">2.7.13.3</ecNumber>
    </recommendedName>
</protein>
<dbReference type="InterPro" id="IPR050640">
    <property type="entry name" value="Bact_2-comp_sensor_kinase"/>
</dbReference>
<evidence type="ECO:0000256" key="4">
    <source>
        <dbReference type="ARBA" id="ARBA00022741"/>
    </source>
</evidence>
<keyword evidence="3 10" id="KW-0808">Transferase</keyword>
<proteinExistence type="predicted"/>
<keyword evidence="8" id="KW-0472">Membrane</keyword>
<dbReference type="Gene3D" id="3.30.565.10">
    <property type="entry name" value="Histidine kinase-like ATPase, C-terminal domain"/>
    <property type="match status" value="1"/>
</dbReference>
<evidence type="ECO:0000256" key="6">
    <source>
        <dbReference type="ARBA" id="ARBA00022840"/>
    </source>
</evidence>
<feature type="domain" description="Histidine kinase" evidence="9">
    <location>
        <begin position="450"/>
        <end position="581"/>
    </location>
</feature>
<gene>
    <name evidence="10" type="ORF">ACFSUC_13950</name>
</gene>
<dbReference type="Pfam" id="PF06580">
    <property type="entry name" value="His_kinase"/>
    <property type="match status" value="1"/>
</dbReference>
<evidence type="ECO:0000259" key="9">
    <source>
        <dbReference type="PROSITE" id="PS50109"/>
    </source>
</evidence>
<dbReference type="Gene3D" id="6.10.340.10">
    <property type="match status" value="1"/>
</dbReference>
<accession>A0ABW5RD81</accession>
<dbReference type="SMART" id="SM00387">
    <property type="entry name" value="HATPase_c"/>
    <property type="match status" value="1"/>
</dbReference>
<dbReference type="EC" id="2.7.13.3" evidence="2"/>
<evidence type="ECO:0000256" key="8">
    <source>
        <dbReference type="SAM" id="Phobius"/>
    </source>
</evidence>